<dbReference type="AlphaFoldDB" id="A0A4S8LIT6"/>
<reference evidence="3 4" key="1">
    <citation type="journal article" date="2019" name="Nat. Ecol. Evol.">
        <title>Megaphylogeny resolves global patterns of mushroom evolution.</title>
        <authorList>
            <person name="Varga T."/>
            <person name="Krizsan K."/>
            <person name="Foldi C."/>
            <person name="Dima B."/>
            <person name="Sanchez-Garcia M."/>
            <person name="Sanchez-Ramirez S."/>
            <person name="Szollosi G.J."/>
            <person name="Szarkandi J.G."/>
            <person name="Papp V."/>
            <person name="Albert L."/>
            <person name="Andreopoulos W."/>
            <person name="Angelini C."/>
            <person name="Antonin V."/>
            <person name="Barry K.W."/>
            <person name="Bougher N.L."/>
            <person name="Buchanan P."/>
            <person name="Buyck B."/>
            <person name="Bense V."/>
            <person name="Catcheside P."/>
            <person name="Chovatia M."/>
            <person name="Cooper J."/>
            <person name="Damon W."/>
            <person name="Desjardin D."/>
            <person name="Finy P."/>
            <person name="Geml J."/>
            <person name="Haridas S."/>
            <person name="Hughes K."/>
            <person name="Justo A."/>
            <person name="Karasinski D."/>
            <person name="Kautmanova I."/>
            <person name="Kiss B."/>
            <person name="Kocsube S."/>
            <person name="Kotiranta H."/>
            <person name="LaButti K.M."/>
            <person name="Lechner B.E."/>
            <person name="Liimatainen K."/>
            <person name="Lipzen A."/>
            <person name="Lukacs Z."/>
            <person name="Mihaltcheva S."/>
            <person name="Morgado L.N."/>
            <person name="Niskanen T."/>
            <person name="Noordeloos M.E."/>
            <person name="Ohm R.A."/>
            <person name="Ortiz-Santana B."/>
            <person name="Ovrebo C."/>
            <person name="Racz N."/>
            <person name="Riley R."/>
            <person name="Savchenko A."/>
            <person name="Shiryaev A."/>
            <person name="Soop K."/>
            <person name="Spirin V."/>
            <person name="Szebenyi C."/>
            <person name="Tomsovsky M."/>
            <person name="Tulloss R.E."/>
            <person name="Uehling J."/>
            <person name="Grigoriev I.V."/>
            <person name="Vagvolgyi C."/>
            <person name="Papp T."/>
            <person name="Martin F.M."/>
            <person name="Miettinen O."/>
            <person name="Hibbett D.S."/>
            <person name="Nagy L.G."/>
        </authorList>
    </citation>
    <scope>NUCLEOTIDE SEQUENCE [LARGE SCALE GENOMIC DNA]</scope>
    <source>
        <strain evidence="3 4">CBS 962.96</strain>
    </source>
</reference>
<accession>A0A4S8LIT6</accession>
<keyword evidence="4" id="KW-1185">Reference proteome</keyword>
<evidence type="ECO:0000259" key="2">
    <source>
        <dbReference type="Pfam" id="PF18803"/>
    </source>
</evidence>
<evidence type="ECO:0000313" key="4">
    <source>
        <dbReference type="Proteomes" id="UP000297245"/>
    </source>
</evidence>
<gene>
    <name evidence="3" type="ORF">K435DRAFT_593023</name>
</gene>
<feature type="non-terminal residue" evidence="3">
    <location>
        <position position="1"/>
    </location>
</feature>
<evidence type="ECO:0000256" key="1">
    <source>
        <dbReference type="SAM" id="MobiDB-lite"/>
    </source>
</evidence>
<organism evidence="3 4">
    <name type="scientific">Dendrothele bispora (strain CBS 962.96)</name>
    <dbReference type="NCBI Taxonomy" id="1314807"/>
    <lineage>
        <taxon>Eukaryota</taxon>
        <taxon>Fungi</taxon>
        <taxon>Dikarya</taxon>
        <taxon>Basidiomycota</taxon>
        <taxon>Agaricomycotina</taxon>
        <taxon>Agaricomycetes</taxon>
        <taxon>Agaricomycetidae</taxon>
        <taxon>Agaricales</taxon>
        <taxon>Agaricales incertae sedis</taxon>
        <taxon>Dendrothele</taxon>
    </lineage>
</organism>
<dbReference type="InterPro" id="IPR041457">
    <property type="entry name" value="CxC2_KDZ-assoc"/>
</dbReference>
<name>A0A4S8LIT6_DENBC</name>
<feature type="region of interest" description="Disordered" evidence="1">
    <location>
        <begin position="692"/>
        <end position="717"/>
    </location>
</feature>
<dbReference type="Pfam" id="PF18758">
    <property type="entry name" value="KDZ"/>
    <property type="match status" value="2"/>
</dbReference>
<dbReference type="InterPro" id="IPR040521">
    <property type="entry name" value="KDZ"/>
</dbReference>
<feature type="compositionally biased region" description="Acidic residues" evidence="1">
    <location>
        <begin position="894"/>
        <end position="912"/>
    </location>
</feature>
<protein>
    <recommendedName>
        <fullName evidence="2">CxC2-like cysteine cluster KDZ transposase-associated domain-containing protein</fullName>
    </recommendedName>
</protein>
<feature type="region of interest" description="Disordered" evidence="1">
    <location>
        <begin position="23"/>
        <end position="46"/>
    </location>
</feature>
<feature type="domain" description="CxC2-like cysteine cluster KDZ transposase-associated" evidence="2">
    <location>
        <begin position="135"/>
        <end position="215"/>
    </location>
</feature>
<dbReference type="Pfam" id="PF18803">
    <property type="entry name" value="CxC2"/>
    <property type="match status" value="1"/>
</dbReference>
<evidence type="ECO:0000313" key="3">
    <source>
        <dbReference type="EMBL" id="THU89019.1"/>
    </source>
</evidence>
<feature type="region of interest" description="Disordered" evidence="1">
    <location>
        <begin position="509"/>
        <end position="528"/>
    </location>
</feature>
<dbReference type="Proteomes" id="UP000297245">
    <property type="component" value="Unassembled WGS sequence"/>
</dbReference>
<dbReference type="EMBL" id="ML179385">
    <property type="protein sequence ID" value="THU89019.1"/>
    <property type="molecule type" value="Genomic_DNA"/>
</dbReference>
<sequence length="912" mass="103927">TFHERLQDSEDYSVIHSRTVVTNAHGHTVETPPSPQRGTSWIGGGESWGPEDDTGFALEADDGWVDMEVDRDVFDDSTVVLVTLPKKRRNYLDELLRWDDRGDACSLTACPDCISRKIEPPRAPEVLCLDCFLPDMTFLHINGVHHVSFLYCDCERALPPAIQLLRRGFYPSTHDNIQTASTFPLLELLHHLSITSKGSNIDFYRTLEKLTDNTGLEVPKSRYVALKRMMHQWRHLKLLKRAGRGHDPDTQRVANTKDGELAILCPSCPHLGINIPLDLSSVPEQLRFLYRVMLVMDANFKLKNQLVSSYSRDPGLGIGWAYFVPRAAYEAYLLANIHADEISTCVGFAALAQASTRFSRGLRYTGVGGKFHEPAHLQKDHEQYSFNLIAGVGHSNGESPERIWSVHNAVGYSTKPMAPGTRQDVLDDHFAAWNWSKYKAAVAERNMQVEAHDGWTSRLPKALALKELEAEDEVRRESGGVRWNAVSAAGFIAMGLELEQTWCLSAESHQRSSRQGRDRDNNALNGQRAPLREKLATFERLRAIYMPGLLQMLVELEEEVDGASSELTNPEDVNLWLPSSVPPERRHSVCMPDLVNIEDRLRTAQCNNSIQSLRHTLRVKSRMVLFKNANIAGQRPGLRSRAIIDRVHERAKQFANRYRRARVAKLSLVGPGDWEKVYRVLKDEDVRSYRDQSRFKRGGGRRGTNEDSWEPREEEEVEEEEGMVLWNEVRSERHGITRREDIPRDGTGETRKINSWIWTAGPGMIMEDGADEENEICRSEWCRSRARAKRGVEEVMLLKEEMRRVSKFLEWKENWWRERAKLRTEETGLDAATKEGLSGYASKQAILYRELAISFRAIWTKPLKDFEAPLPEYPDPADSSTTSLSEPRDHSNNDDNDDDDGEDDEDDEDPED</sequence>
<feature type="region of interest" description="Disordered" evidence="1">
    <location>
        <begin position="866"/>
        <end position="912"/>
    </location>
</feature>
<dbReference type="OrthoDB" id="2682806at2759"/>
<proteinExistence type="predicted"/>
<feature type="non-terminal residue" evidence="3">
    <location>
        <position position="912"/>
    </location>
</feature>